<dbReference type="PANTHER" id="PTHR24305:SF210">
    <property type="entry name" value="CYTOCHROME P450 MONOOXYGENASE ASQL-RELATED"/>
    <property type="match status" value="1"/>
</dbReference>
<dbReference type="InterPro" id="IPR001128">
    <property type="entry name" value="Cyt_P450"/>
</dbReference>
<keyword evidence="8" id="KW-0472">Membrane</keyword>
<evidence type="ECO:0000256" key="8">
    <source>
        <dbReference type="SAM" id="Phobius"/>
    </source>
</evidence>
<evidence type="ECO:0000256" key="7">
    <source>
        <dbReference type="RuleBase" id="RU000461"/>
    </source>
</evidence>
<sequence>LLPIKESFDLLGLGLLFIILTGVYLVLSSVFEYWRLRHIPGPPLAAWTNLWLMRNMNGKEKFYDVRKRLHQKYGPVQRYGPNRVMFSDVSAVHSVLPTSNILPKGLCMDRNVHGLSESLIDLSQADSYAPLKASVNGTEVASFLAITDDDRAARLKRFLHPTFSPNGVLRYESHVDHTVSEMVTHLRNVGPTVDLAPWFGWFAFDTITRIGFSEDQGFMREQGDIAGAGKAAQQRFAHWIFYWTIPWLETTLHKNWYVKHRKSTTQSGLAKLATRVVNSRKAKGGLGTHHDLLDLYMESGKQDPQLYTPSTILGLTMTTIHAGAETTAYTSAICMYCILSDRRVHDKLREELESVLPKAEADWELPDTSTLRKLPYLEACIKESARLKPSNNIMAERVVNTDNAIIAGVSIPRGTIVAMNTAGLNTDQSIWGADIEVFRPERWLEASEEQRVLMHRANLTFSAGKRICLGMNIAWMEMKKVIPALIMNFDLVHPEDDLKQTSGVFGVPEEIQVYIRPRVKT</sequence>
<evidence type="ECO:0000313" key="10">
    <source>
        <dbReference type="Proteomes" id="UP000745764"/>
    </source>
</evidence>
<evidence type="ECO:0000256" key="4">
    <source>
        <dbReference type="ARBA" id="ARBA00022723"/>
    </source>
</evidence>
<dbReference type="PROSITE" id="PS00086">
    <property type="entry name" value="CYTOCHROME_P450"/>
    <property type="match status" value="1"/>
</dbReference>
<accession>A0A9N8PXL9</accession>
<evidence type="ECO:0000256" key="6">
    <source>
        <dbReference type="PIRSR" id="PIRSR602401-1"/>
    </source>
</evidence>
<keyword evidence="8" id="KW-1133">Transmembrane helix</keyword>
<feature type="non-terminal residue" evidence="9">
    <location>
        <position position="1"/>
    </location>
</feature>
<dbReference type="Proteomes" id="UP000745764">
    <property type="component" value="Unassembled WGS sequence"/>
</dbReference>
<keyword evidence="5 6" id="KW-0408">Iron</keyword>
<dbReference type="SUPFAM" id="SSF48264">
    <property type="entry name" value="Cytochrome P450"/>
    <property type="match status" value="1"/>
</dbReference>
<dbReference type="AlphaFoldDB" id="A0A9N8PXL9"/>
<dbReference type="PANTHER" id="PTHR24305">
    <property type="entry name" value="CYTOCHROME P450"/>
    <property type="match status" value="1"/>
</dbReference>
<organism evidence="9 10">
    <name type="scientific">Aureobasidium uvarum</name>
    <dbReference type="NCBI Taxonomy" id="2773716"/>
    <lineage>
        <taxon>Eukaryota</taxon>
        <taxon>Fungi</taxon>
        <taxon>Dikarya</taxon>
        <taxon>Ascomycota</taxon>
        <taxon>Pezizomycotina</taxon>
        <taxon>Dothideomycetes</taxon>
        <taxon>Dothideomycetidae</taxon>
        <taxon>Dothideales</taxon>
        <taxon>Saccotheciaceae</taxon>
        <taxon>Aureobasidium</taxon>
    </lineage>
</organism>
<keyword evidence="10" id="KW-1185">Reference proteome</keyword>
<evidence type="ECO:0000256" key="1">
    <source>
        <dbReference type="ARBA" id="ARBA00001971"/>
    </source>
</evidence>
<dbReference type="PRINTS" id="PR00463">
    <property type="entry name" value="EP450I"/>
</dbReference>
<keyword evidence="8" id="KW-0812">Transmembrane</keyword>
<feature type="transmembrane region" description="Helical" evidence="8">
    <location>
        <begin position="12"/>
        <end position="34"/>
    </location>
</feature>
<evidence type="ECO:0000256" key="2">
    <source>
        <dbReference type="ARBA" id="ARBA00010617"/>
    </source>
</evidence>
<dbReference type="InterPro" id="IPR002401">
    <property type="entry name" value="Cyt_P450_E_grp-I"/>
</dbReference>
<dbReference type="Gene3D" id="1.10.630.10">
    <property type="entry name" value="Cytochrome P450"/>
    <property type="match status" value="1"/>
</dbReference>
<gene>
    <name evidence="9" type="ORF">AWRI4620_LOCUS9313</name>
</gene>
<name>A0A9N8PXL9_9PEZI</name>
<dbReference type="OrthoDB" id="3934656at2759"/>
<reference evidence="9" key="1">
    <citation type="submission" date="2020-06" db="EMBL/GenBank/DDBJ databases">
        <authorList>
            <person name="Onetto C."/>
        </authorList>
    </citation>
    <scope>NUCLEOTIDE SEQUENCE</scope>
</reference>
<dbReference type="GO" id="GO:0016705">
    <property type="term" value="F:oxidoreductase activity, acting on paired donors, with incorporation or reduction of molecular oxygen"/>
    <property type="evidence" value="ECO:0007669"/>
    <property type="project" value="InterPro"/>
</dbReference>
<dbReference type="InterPro" id="IPR050121">
    <property type="entry name" value="Cytochrome_P450_monoxygenase"/>
</dbReference>
<feature type="binding site" description="axial binding residue" evidence="6">
    <location>
        <position position="468"/>
    </location>
    <ligand>
        <name>heme</name>
        <dbReference type="ChEBI" id="CHEBI:30413"/>
    </ligand>
    <ligandPart>
        <name>Fe</name>
        <dbReference type="ChEBI" id="CHEBI:18248"/>
    </ligandPart>
</feature>
<keyword evidence="7" id="KW-0560">Oxidoreductase</keyword>
<comment type="similarity">
    <text evidence="2 7">Belongs to the cytochrome P450 family.</text>
</comment>
<protein>
    <recommendedName>
        <fullName evidence="11">Cytochrome P450</fullName>
    </recommendedName>
</protein>
<evidence type="ECO:0000313" key="9">
    <source>
        <dbReference type="EMBL" id="CAD0115058.1"/>
    </source>
</evidence>
<evidence type="ECO:0008006" key="11">
    <source>
        <dbReference type="Google" id="ProtNLM"/>
    </source>
</evidence>
<dbReference type="Pfam" id="PF00067">
    <property type="entry name" value="p450"/>
    <property type="match status" value="1"/>
</dbReference>
<dbReference type="GO" id="GO:0020037">
    <property type="term" value="F:heme binding"/>
    <property type="evidence" value="ECO:0007669"/>
    <property type="project" value="InterPro"/>
</dbReference>
<dbReference type="GO" id="GO:0004497">
    <property type="term" value="F:monooxygenase activity"/>
    <property type="evidence" value="ECO:0007669"/>
    <property type="project" value="UniProtKB-KW"/>
</dbReference>
<keyword evidence="7" id="KW-0503">Monooxygenase</keyword>
<keyword evidence="4 6" id="KW-0479">Metal-binding</keyword>
<dbReference type="InterPro" id="IPR036396">
    <property type="entry name" value="Cyt_P450_sf"/>
</dbReference>
<dbReference type="EMBL" id="CAINUL010000019">
    <property type="protein sequence ID" value="CAD0115058.1"/>
    <property type="molecule type" value="Genomic_DNA"/>
</dbReference>
<dbReference type="GO" id="GO:0005506">
    <property type="term" value="F:iron ion binding"/>
    <property type="evidence" value="ECO:0007669"/>
    <property type="project" value="InterPro"/>
</dbReference>
<comment type="caution">
    <text evidence="9">The sequence shown here is derived from an EMBL/GenBank/DDBJ whole genome shotgun (WGS) entry which is preliminary data.</text>
</comment>
<evidence type="ECO:0000256" key="3">
    <source>
        <dbReference type="ARBA" id="ARBA00022617"/>
    </source>
</evidence>
<comment type="cofactor">
    <cofactor evidence="1 6">
        <name>heme</name>
        <dbReference type="ChEBI" id="CHEBI:30413"/>
    </cofactor>
</comment>
<dbReference type="PRINTS" id="PR00385">
    <property type="entry name" value="P450"/>
</dbReference>
<proteinExistence type="inferred from homology"/>
<evidence type="ECO:0000256" key="5">
    <source>
        <dbReference type="ARBA" id="ARBA00023004"/>
    </source>
</evidence>
<dbReference type="InterPro" id="IPR017972">
    <property type="entry name" value="Cyt_P450_CS"/>
</dbReference>
<feature type="non-terminal residue" evidence="9">
    <location>
        <position position="521"/>
    </location>
</feature>
<keyword evidence="3 6" id="KW-0349">Heme</keyword>